<evidence type="ECO:0000313" key="3">
    <source>
        <dbReference type="EnsemblMetazoa" id="AFAF011815-PA"/>
    </source>
</evidence>
<feature type="transmembrane region" description="Helical" evidence="2">
    <location>
        <begin position="250"/>
        <end position="278"/>
    </location>
</feature>
<dbReference type="EMBL" id="AXCN02000938">
    <property type="status" value="NOT_ANNOTATED_CDS"/>
    <property type="molecule type" value="Genomic_DNA"/>
</dbReference>
<feature type="region of interest" description="Disordered" evidence="1">
    <location>
        <begin position="133"/>
        <end position="168"/>
    </location>
</feature>
<dbReference type="AlphaFoldDB" id="A0A182QK06"/>
<accession>A0A182QK06</accession>
<evidence type="ECO:0000256" key="1">
    <source>
        <dbReference type="SAM" id="MobiDB-lite"/>
    </source>
</evidence>
<proteinExistence type="predicted"/>
<keyword evidence="2" id="KW-0812">Transmembrane</keyword>
<name>A0A182QK06_9DIPT</name>
<sequence>MDERRLVPSVPYLCAKQNGPSDGKYVAPDTLNRAVDDDEVGCSKFEVDPKKGLAMAQATTKINGPPVEKPPDTAFDYSLEIDQDGHGQYQRGQADRVADEVDQRWQFDFRLEARHRGRLFERWTKSDEQFSNAVIPDHHGGQAKHGNTANVPGGVRGQQETISKKDGQATSCSSSSACCCNRHRSAPLAFIANASKPSTSEGFSVTNPAPSSNERPTLEIRDARPNALPSRWKLISPAESFSMLPVSKEAVVVVVVVVVVVIIIIVIGVVVVVVVVVLPPMVVMVRKELDSMLGKVRETMEGEETELYSNVY</sequence>
<keyword evidence="2" id="KW-0472">Membrane</keyword>
<reference evidence="3" key="2">
    <citation type="submission" date="2020-05" db="UniProtKB">
        <authorList>
            <consortium name="EnsemblMetazoa"/>
        </authorList>
    </citation>
    <scope>IDENTIFICATION</scope>
    <source>
        <strain evidence="3">FAR1</strain>
    </source>
</reference>
<reference evidence="4" key="1">
    <citation type="submission" date="2014-01" db="EMBL/GenBank/DDBJ databases">
        <title>The Genome Sequence of Anopheles farauti FAR1 (V2).</title>
        <authorList>
            <consortium name="The Broad Institute Genomics Platform"/>
            <person name="Neafsey D.E."/>
            <person name="Besansky N."/>
            <person name="Howell P."/>
            <person name="Walton C."/>
            <person name="Young S.K."/>
            <person name="Zeng Q."/>
            <person name="Gargeya S."/>
            <person name="Fitzgerald M."/>
            <person name="Haas B."/>
            <person name="Abouelleil A."/>
            <person name="Allen A.W."/>
            <person name="Alvarado L."/>
            <person name="Arachchi H.M."/>
            <person name="Berlin A.M."/>
            <person name="Chapman S.B."/>
            <person name="Gainer-Dewar J."/>
            <person name="Goldberg J."/>
            <person name="Griggs A."/>
            <person name="Gujja S."/>
            <person name="Hansen M."/>
            <person name="Howarth C."/>
            <person name="Imamovic A."/>
            <person name="Ireland A."/>
            <person name="Larimer J."/>
            <person name="McCowan C."/>
            <person name="Murphy C."/>
            <person name="Pearson M."/>
            <person name="Poon T.W."/>
            <person name="Priest M."/>
            <person name="Roberts A."/>
            <person name="Saif S."/>
            <person name="Shea T."/>
            <person name="Sisk P."/>
            <person name="Sykes S."/>
            <person name="Wortman J."/>
            <person name="Nusbaum C."/>
            <person name="Birren B."/>
        </authorList>
    </citation>
    <scope>NUCLEOTIDE SEQUENCE [LARGE SCALE GENOMIC DNA]</scope>
    <source>
        <strain evidence="4">FAR1</strain>
    </source>
</reference>
<evidence type="ECO:0000256" key="2">
    <source>
        <dbReference type="SAM" id="Phobius"/>
    </source>
</evidence>
<evidence type="ECO:0000313" key="4">
    <source>
        <dbReference type="Proteomes" id="UP000075886"/>
    </source>
</evidence>
<keyword evidence="2" id="KW-1133">Transmembrane helix</keyword>
<protein>
    <submittedName>
        <fullName evidence="3">Uncharacterized protein</fullName>
    </submittedName>
</protein>
<dbReference type="EnsemblMetazoa" id="AFAF011815-RA">
    <property type="protein sequence ID" value="AFAF011815-PA"/>
    <property type="gene ID" value="AFAF011815"/>
</dbReference>
<dbReference type="VEuPathDB" id="VectorBase:AFAF011815"/>
<keyword evidence="4" id="KW-1185">Reference proteome</keyword>
<organism evidence="3 4">
    <name type="scientific">Anopheles farauti</name>
    <dbReference type="NCBI Taxonomy" id="69004"/>
    <lineage>
        <taxon>Eukaryota</taxon>
        <taxon>Metazoa</taxon>
        <taxon>Ecdysozoa</taxon>
        <taxon>Arthropoda</taxon>
        <taxon>Hexapoda</taxon>
        <taxon>Insecta</taxon>
        <taxon>Pterygota</taxon>
        <taxon>Neoptera</taxon>
        <taxon>Endopterygota</taxon>
        <taxon>Diptera</taxon>
        <taxon>Nematocera</taxon>
        <taxon>Culicoidea</taxon>
        <taxon>Culicidae</taxon>
        <taxon>Anophelinae</taxon>
        <taxon>Anopheles</taxon>
    </lineage>
</organism>
<dbReference type="Proteomes" id="UP000075886">
    <property type="component" value="Unassembled WGS sequence"/>
</dbReference>